<accession>A0ABT2YEK2</accession>
<protein>
    <recommendedName>
        <fullName evidence="4">NnrS family protein</fullName>
    </recommendedName>
</protein>
<feature type="transmembrane region" description="Helical" evidence="1">
    <location>
        <begin position="243"/>
        <end position="267"/>
    </location>
</feature>
<evidence type="ECO:0000256" key="1">
    <source>
        <dbReference type="SAM" id="Phobius"/>
    </source>
</evidence>
<reference evidence="2 3" key="1">
    <citation type="submission" date="2021-11" db="EMBL/GenBank/DDBJ databases">
        <authorList>
            <person name="Liang Q."/>
            <person name="Mou H."/>
            <person name="Liu Z."/>
        </authorList>
    </citation>
    <scope>NUCLEOTIDE SEQUENCE [LARGE SCALE GENOMIC DNA]</scope>
    <source>
        <strain evidence="2 3">CHU3</strain>
    </source>
</reference>
<evidence type="ECO:0000313" key="2">
    <source>
        <dbReference type="EMBL" id="MCV2368449.1"/>
    </source>
</evidence>
<keyword evidence="1" id="KW-0812">Transmembrane</keyword>
<keyword evidence="1" id="KW-0472">Membrane</keyword>
<dbReference type="RefSeq" id="WP_263571048.1">
    <property type="nucleotide sequence ID" value="NZ_JAJIRN010000004.1"/>
</dbReference>
<keyword evidence="1" id="KW-1133">Transmembrane helix</keyword>
<evidence type="ECO:0000313" key="3">
    <source>
        <dbReference type="Proteomes" id="UP001209701"/>
    </source>
</evidence>
<feature type="transmembrane region" description="Helical" evidence="1">
    <location>
        <begin position="107"/>
        <end position="125"/>
    </location>
</feature>
<feature type="transmembrane region" description="Helical" evidence="1">
    <location>
        <begin position="336"/>
        <end position="358"/>
    </location>
</feature>
<feature type="transmembrane region" description="Helical" evidence="1">
    <location>
        <begin position="158"/>
        <end position="175"/>
    </location>
</feature>
<feature type="transmembrane region" description="Helical" evidence="1">
    <location>
        <begin position="212"/>
        <end position="231"/>
    </location>
</feature>
<feature type="transmembrane region" description="Helical" evidence="1">
    <location>
        <begin position="85"/>
        <end position="101"/>
    </location>
</feature>
<feature type="transmembrane region" description="Helical" evidence="1">
    <location>
        <begin position="53"/>
        <end position="73"/>
    </location>
</feature>
<name>A0ABT2YEK2_9BURK</name>
<dbReference type="Proteomes" id="UP001209701">
    <property type="component" value="Unassembled WGS sequence"/>
</dbReference>
<feature type="transmembrane region" description="Helical" evidence="1">
    <location>
        <begin position="279"/>
        <end position="303"/>
    </location>
</feature>
<proteinExistence type="predicted"/>
<sequence length="361" mass="38056">MSKPPRRFGPAPLPRGWILICALLALLNLLGALAGGLQRLGSLPLATAQAGPMAQALLLHGALMSAGFFGTLISLERVVALRRGVWVPLVSGAAGLLALAGTTQWAAGLWALAAAGLIYLYLWAARHRALSLPLAVEASAALALLWAALAFASAASMQARWAWSLFLLLTIVGERRELMRLRPLPIWAGRVFLLAWALLAGVALLMGPAPLLAARLGWSVLGLLALWLLCFDLARLQWRMPGWAGHTAICLLLGYVWLLAAALAGLAGQGHAGGIAWHLLWLGFVFAMVFGHAPIMLPALAGLRPRPSRWALAPLALLAASLLLRSVAVLGGRPSWLAAAGLGHALALLSFGLTMALLSRR</sequence>
<feature type="transmembrane region" description="Helical" evidence="1">
    <location>
        <begin position="132"/>
        <end position="152"/>
    </location>
</feature>
<comment type="caution">
    <text evidence="2">The sequence shown here is derived from an EMBL/GenBank/DDBJ whole genome shotgun (WGS) entry which is preliminary data.</text>
</comment>
<keyword evidence="3" id="KW-1185">Reference proteome</keyword>
<gene>
    <name evidence="2" type="ORF">LNV07_10130</name>
</gene>
<feature type="transmembrane region" description="Helical" evidence="1">
    <location>
        <begin position="310"/>
        <end position="330"/>
    </location>
</feature>
<evidence type="ECO:0008006" key="4">
    <source>
        <dbReference type="Google" id="ProtNLM"/>
    </source>
</evidence>
<organism evidence="2 3">
    <name type="scientific">Roseateles oligotrophus</name>
    <dbReference type="NCBI Taxonomy" id="1769250"/>
    <lineage>
        <taxon>Bacteria</taxon>
        <taxon>Pseudomonadati</taxon>
        <taxon>Pseudomonadota</taxon>
        <taxon>Betaproteobacteria</taxon>
        <taxon>Burkholderiales</taxon>
        <taxon>Sphaerotilaceae</taxon>
        <taxon>Roseateles</taxon>
    </lineage>
</organism>
<dbReference type="EMBL" id="JAJIRN010000004">
    <property type="protein sequence ID" value="MCV2368449.1"/>
    <property type="molecule type" value="Genomic_DNA"/>
</dbReference>
<feature type="transmembrane region" description="Helical" evidence="1">
    <location>
        <begin position="187"/>
        <end position="206"/>
    </location>
</feature>